<dbReference type="Pfam" id="PF25967">
    <property type="entry name" value="RND-MFP_C"/>
    <property type="match status" value="1"/>
</dbReference>
<protein>
    <submittedName>
        <fullName evidence="11">Efflux RND transporter periplasmic adaptor subunit</fullName>
    </submittedName>
</protein>
<evidence type="ECO:0000259" key="9">
    <source>
        <dbReference type="Pfam" id="PF25944"/>
    </source>
</evidence>
<dbReference type="EMBL" id="JABXXP010000017">
    <property type="protein sequence ID" value="NVN10109.1"/>
    <property type="molecule type" value="Genomic_DNA"/>
</dbReference>
<accession>A0A7Y7ITJ3</accession>
<dbReference type="InterPro" id="IPR058625">
    <property type="entry name" value="MdtA-like_BSH"/>
</dbReference>
<dbReference type="PANTHER" id="PTHR30469">
    <property type="entry name" value="MULTIDRUG RESISTANCE PROTEIN MDTA"/>
    <property type="match status" value="1"/>
</dbReference>
<evidence type="ECO:0000259" key="10">
    <source>
        <dbReference type="Pfam" id="PF25967"/>
    </source>
</evidence>
<evidence type="ECO:0000256" key="6">
    <source>
        <dbReference type="ARBA" id="ARBA00023136"/>
    </source>
</evidence>
<name>A0A7Y7ITJ3_9PROT</name>
<evidence type="ECO:0000256" key="4">
    <source>
        <dbReference type="ARBA" id="ARBA00022475"/>
    </source>
</evidence>
<keyword evidence="6" id="KW-0472">Membrane</keyword>
<feature type="domain" description="Multidrug resistance protein MdtA-like C-terminal permuted SH3" evidence="10">
    <location>
        <begin position="312"/>
        <end position="368"/>
    </location>
</feature>
<comment type="caution">
    <text evidence="11">The sequence shown here is derived from an EMBL/GenBank/DDBJ whole genome shotgun (WGS) entry which is preliminary data.</text>
</comment>
<dbReference type="Pfam" id="PF25917">
    <property type="entry name" value="BSH_RND"/>
    <property type="match status" value="1"/>
</dbReference>
<dbReference type="PANTHER" id="PTHR30469:SF12">
    <property type="entry name" value="MULTIDRUG RESISTANCE PROTEIN MDTA"/>
    <property type="match status" value="1"/>
</dbReference>
<dbReference type="Gene3D" id="2.40.30.170">
    <property type="match status" value="1"/>
</dbReference>
<dbReference type="GO" id="GO:0015562">
    <property type="term" value="F:efflux transmembrane transporter activity"/>
    <property type="evidence" value="ECO:0007669"/>
    <property type="project" value="TreeGrafter"/>
</dbReference>
<dbReference type="InterPro" id="IPR058626">
    <property type="entry name" value="MdtA-like_b-barrel"/>
</dbReference>
<evidence type="ECO:0000313" key="11">
    <source>
        <dbReference type="EMBL" id="NVN10109.1"/>
    </source>
</evidence>
<feature type="domain" description="Multidrug resistance protein MdtA-like alpha-helical hairpin" evidence="7">
    <location>
        <begin position="116"/>
        <end position="184"/>
    </location>
</feature>
<evidence type="ECO:0000256" key="5">
    <source>
        <dbReference type="ARBA" id="ARBA00022519"/>
    </source>
</evidence>
<dbReference type="InterPro" id="IPR006143">
    <property type="entry name" value="RND_pump_MFP"/>
</dbReference>
<evidence type="ECO:0000256" key="1">
    <source>
        <dbReference type="ARBA" id="ARBA00004236"/>
    </source>
</evidence>
<keyword evidence="5" id="KW-0997">Cell inner membrane</keyword>
<dbReference type="GO" id="GO:1990281">
    <property type="term" value="C:efflux pump complex"/>
    <property type="evidence" value="ECO:0007669"/>
    <property type="project" value="TreeGrafter"/>
</dbReference>
<proteinExistence type="inferred from homology"/>
<dbReference type="Gene3D" id="2.40.420.20">
    <property type="match status" value="1"/>
</dbReference>
<evidence type="ECO:0000259" key="8">
    <source>
        <dbReference type="Pfam" id="PF25917"/>
    </source>
</evidence>
<evidence type="ECO:0000313" key="12">
    <source>
        <dbReference type="Proteomes" id="UP000534870"/>
    </source>
</evidence>
<dbReference type="RefSeq" id="WP_176638894.1">
    <property type="nucleotide sequence ID" value="NZ_JABXXP010000017.1"/>
</dbReference>
<dbReference type="Pfam" id="PF25876">
    <property type="entry name" value="HH_MFP_RND"/>
    <property type="match status" value="1"/>
</dbReference>
<dbReference type="Proteomes" id="UP000534870">
    <property type="component" value="Unassembled WGS sequence"/>
</dbReference>
<dbReference type="InterPro" id="IPR058627">
    <property type="entry name" value="MdtA-like_C"/>
</dbReference>
<dbReference type="Gene3D" id="1.10.287.470">
    <property type="entry name" value="Helix hairpin bin"/>
    <property type="match status" value="1"/>
</dbReference>
<evidence type="ECO:0000259" key="7">
    <source>
        <dbReference type="Pfam" id="PF25876"/>
    </source>
</evidence>
<evidence type="ECO:0000256" key="3">
    <source>
        <dbReference type="ARBA" id="ARBA00022448"/>
    </source>
</evidence>
<feature type="domain" description="Multidrug resistance protein MdtA-like beta-barrel" evidence="9">
    <location>
        <begin position="221"/>
        <end position="303"/>
    </location>
</feature>
<dbReference type="Pfam" id="PF25944">
    <property type="entry name" value="Beta-barrel_RND"/>
    <property type="match status" value="1"/>
</dbReference>
<reference evidence="11 12" key="1">
    <citation type="submission" date="2020-06" db="EMBL/GenBank/DDBJ databases">
        <title>Description of novel acetic acid bacteria.</title>
        <authorList>
            <person name="Sombolestani A."/>
        </authorList>
    </citation>
    <scope>NUCLEOTIDE SEQUENCE [LARGE SCALE GENOMIC DNA]</scope>
    <source>
        <strain evidence="11 12">LMG 31431</strain>
    </source>
</reference>
<comment type="similarity">
    <text evidence="2">Belongs to the membrane fusion protein (MFP) (TC 8.A.1) family.</text>
</comment>
<keyword evidence="3" id="KW-0813">Transport</keyword>
<dbReference type="AlphaFoldDB" id="A0A7Y7ITJ3"/>
<dbReference type="Gene3D" id="2.40.50.100">
    <property type="match status" value="1"/>
</dbReference>
<dbReference type="SUPFAM" id="SSF111369">
    <property type="entry name" value="HlyD-like secretion proteins"/>
    <property type="match status" value="1"/>
</dbReference>
<gene>
    <name evidence="11" type="ORF">HUK84_02925</name>
</gene>
<feature type="domain" description="Multidrug resistance protein MdtA-like barrel-sandwich hybrid" evidence="8">
    <location>
        <begin position="75"/>
        <end position="217"/>
    </location>
</feature>
<organism evidence="11 12">
    <name type="scientific">Nguyenibacter vanlangensis</name>
    <dbReference type="NCBI Taxonomy" id="1216886"/>
    <lineage>
        <taxon>Bacteria</taxon>
        <taxon>Pseudomonadati</taxon>
        <taxon>Pseudomonadota</taxon>
        <taxon>Alphaproteobacteria</taxon>
        <taxon>Acetobacterales</taxon>
        <taxon>Acetobacteraceae</taxon>
        <taxon>Nguyenibacter</taxon>
    </lineage>
</organism>
<comment type="subcellular location">
    <subcellularLocation>
        <location evidence="1">Cell membrane</location>
    </subcellularLocation>
</comment>
<evidence type="ECO:0000256" key="2">
    <source>
        <dbReference type="ARBA" id="ARBA00009477"/>
    </source>
</evidence>
<dbReference type="NCBIfam" id="TIGR01730">
    <property type="entry name" value="RND_mfp"/>
    <property type="match status" value="1"/>
</dbReference>
<dbReference type="InterPro" id="IPR058624">
    <property type="entry name" value="MdtA-like_HH"/>
</dbReference>
<sequence length="400" mass="42305">MDLLSRTLCQPALRRTAWLVLLMALSVSGLRLLTTYRPLPVIKTAARVPVAAVRVEPSDVPVGVATEGHIQALQSVTVRTQVPGQIQTLSFHEGQMVTAGQQIAQIDPRPLQAAVDQDQATLDRDAANLANALLDLARYVSLVGKGLVSAQQVATQRAQVTQLRATIRADQAVLDKDRIQLSYTMIVSPITGIAGLRFVDAGNIVSPSDSNGMVVVTQVEPIALLFAVPQAELPRLQSAIARHGLTSIRVEAWTAQNDRRLDVGALAVVNNQVDAASGTVMLKALLPNAGHLLWPGQFVNVRMITQIVHGGLTVPLAAIQQGNEGAFVWRVGPDGKVQMQEIATMSSQDGQALVTTGLSAGDVVVTDGQYGLVPGRKVQVAPAGARGLRNSGTDTLGISP</sequence>
<keyword evidence="4" id="KW-1003">Cell membrane</keyword>